<gene>
    <name evidence="1" type="ORF">QJS10_CPB22g00979</name>
</gene>
<reference evidence="1" key="1">
    <citation type="journal article" date="2023" name="Nat. Commun.">
        <title>Diploid and tetraploid genomes of Acorus and the evolution of monocots.</title>
        <authorList>
            <person name="Ma L."/>
            <person name="Liu K.W."/>
            <person name="Li Z."/>
            <person name="Hsiao Y.Y."/>
            <person name="Qi Y."/>
            <person name="Fu T."/>
            <person name="Tang G.D."/>
            <person name="Zhang D."/>
            <person name="Sun W.H."/>
            <person name="Liu D.K."/>
            <person name="Li Y."/>
            <person name="Chen G.Z."/>
            <person name="Liu X.D."/>
            <person name="Liao X.Y."/>
            <person name="Jiang Y.T."/>
            <person name="Yu X."/>
            <person name="Hao Y."/>
            <person name="Huang J."/>
            <person name="Zhao X.W."/>
            <person name="Ke S."/>
            <person name="Chen Y.Y."/>
            <person name="Wu W.L."/>
            <person name="Hsu J.L."/>
            <person name="Lin Y.F."/>
            <person name="Huang M.D."/>
            <person name="Li C.Y."/>
            <person name="Huang L."/>
            <person name="Wang Z.W."/>
            <person name="Zhao X."/>
            <person name="Zhong W.Y."/>
            <person name="Peng D.H."/>
            <person name="Ahmad S."/>
            <person name="Lan S."/>
            <person name="Zhang J.S."/>
            <person name="Tsai W.C."/>
            <person name="Van de Peer Y."/>
            <person name="Liu Z.J."/>
        </authorList>
    </citation>
    <scope>NUCLEOTIDE SEQUENCE</scope>
    <source>
        <strain evidence="1">CP</strain>
    </source>
</reference>
<dbReference type="Proteomes" id="UP001180020">
    <property type="component" value="Unassembled WGS sequence"/>
</dbReference>
<evidence type="ECO:0000313" key="1">
    <source>
        <dbReference type="EMBL" id="KAK1281940.1"/>
    </source>
</evidence>
<accession>A0AAV9BYU0</accession>
<name>A0AAV9BYU0_ACOCL</name>
<keyword evidence="2" id="KW-1185">Reference proteome</keyword>
<comment type="caution">
    <text evidence="1">The sequence shown here is derived from an EMBL/GenBank/DDBJ whole genome shotgun (WGS) entry which is preliminary data.</text>
</comment>
<dbReference type="AlphaFoldDB" id="A0AAV9BYU0"/>
<protein>
    <submittedName>
        <fullName evidence="1">Uncharacterized protein</fullName>
    </submittedName>
</protein>
<evidence type="ECO:0000313" key="2">
    <source>
        <dbReference type="Proteomes" id="UP001180020"/>
    </source>
</evidence>
<reference evidence="1" key="2">
    <citation type="submission" date="2023-06" db="EMBL/GenBank/DDBJ databases">
        <authorList>
            <person name="Ma L."/>
            <person name="Liu K.-W."/>
            <person name="Li Z."/>
            <person name="Hsiao Y.-Y."/>
            <person name="Qi Y."/>
            <person name="Fu T."/>
            <person name="Tang G."/>
            <person name="Zhang D."/>
            <person name="Sun W.-H."/>
            <person name="Liu D.-K."/>
            <person name="Li Y."/>
            <person name="Chen G.-Z."/>
            <person name="Liu X.-D."/>
            <person name="Liao X.-Y."/>
            <person name="Jiang Y.-T."/>
            <person name="Yu X."/>
            <person name="Hao Y."/>
            <person name="Huang J."/>
            <person name="Zhao X.-W."/>
            <person name="Ke S."/>
            <person name="Chen Y.-Y."/>
            <person name="Wu W.-L."/>
            <person name="Hsu J.-L."/>
            <person name="Lin Y.-F."/>
            <person name="Huang M.-D."/>
            <person name="Li C.-Y."/>
            <person name="Huang L."/>
            <person name="Wang Z.-W."/>
            <person name="Zhao X."/>
            <person name="Zhong W.-Y."/>
            <person name="Peng D.-H."/>
            <person name="Ahmad S."/>
            <person name="Lan S."/>
            <person name="Zhang J.-S."/>
            <person name="Tsai W.-C."/>
            <person name="Van De Peer Y."/>
            <person name="Liu Z.-J."/>
        </authorList>
    </citation>
    <scope>NUCLEOTIDE SEQUENCE</scope>
    <source>
        <strain evidence="1">CP</strain>
        <tissue evidence="1">Leaves</tissue>
    </source>
</reference>
<organism evidence="1 2">
    <name type="scientific">Acorus calamus</name>
    <name type="common">Sweet flag</name>
    <dbReference type="NCBI Taxonomy" id="4465"/>
    <lineage>
        <taxon>Eukaryota</taxon>
        <taxon>Viridiplantae</taxon>
        <taxon>Streptophyta</taxon>
        <taxon>Embryophyta</taxon>
        <taxon>Tracheophyta</taxon>
        <taxon>Spermatophyta</taxon>
        <taxon>Magnoliopsida</taxon>
        <taxon>Liliopsida</taxon>
        <taxon>Acoraceae</taxon>
        <taxon>Acorus</taxon>
    </lineage>
</organism>
<proteinExistence type="predicted"/>
<sequence length="129" mass="14561">MSSSTKRSSSLPKSRSSIIRPAENQCLQSLLDECLMPLANFLFINIKDSMVREFNHLFQYQTTIASLKTSLREFKRATHTLQTRVDGDERRGLTRTDTVKGWLESAESITRHADAIVGGNDNGPSETWD</sequence>
<dbReference type="EMBL" id="JAUJYO010000022">
    <property type="protein sequence ID" value="KAK1281940.1"/>
    <property type="molecule type" value="Genomic_DNA"/>
</dbReference>